<evidence type="ECO:0000313" key="4">
    <source>
        <dbReference type="RefSeq" id="XP_065668351.1"/>
    </source>
</evidence>
<evidence type="ECO:0000313" key="3">
    <source>
        <dbReference type="Proteomes" id="UP001652625"/>
    </source>
</evidence>
<keyword evidence="3" id="KW-1185">Reference proteome</keyword>
<reference evidence="4" key="1">
    <citation type="submission" date="2025-08" db="UniProtKB">
        <authorList>
            <consortium name="RefSeq"/>
        </authorList>
    </citation>
    <scope>IDENTIFICATION</scope>
</reference>
<dbReference type="GeneID" id="101235780"/>
<keyword evidence="1" id="KW-0472">Membrane</keyword>
<evidence type="ECO:0000256" key="1">
    <source>
        <dbReference type="SAM" id="Phobius"/>
    </source>
</evidence>
<keyword evidence="1" id="KW-1133">Transmembrane helix</keyword>
<dbReference type="SMART" id="SM00239">
    <property type="entry name" value="C2"/>
    <property type="match status" value="1"/>
</dbReference>
<evidence type="ECO:0000259" key="2">
    <source>
        <dbReference type="PROSITE" id="PS50004"/>
    </source>
</evidence>
<protein>
    <submittedName>
        <fullName evidence="4">Synaptotagmin-2</fullName>
    </submittedName>
</protein>
<dbReference type="SUPFAM" id="SSF49562">
    <property type="entry name" value="C2 domain (Calcium/lipid-binding domain, CaLB)"/>
    <property type="match status" value="2"/>
</dbReference>
<gene>
    <name evidence="4" type="primary">LOC101235780</name>
</gene>
<dbReference type="Gene3D" id="2.60.40.150">
    <property type="entry name" value="C2 domain"/>
    <property type="match status" value="2"/>
</dbReference>
<dbReference type="RefSeq" id="XP_065668351.1">
    <property type="nucleotide sequence ID" value="XM_065812279.1"/>
</dbReference>
<dbReference type="CDD" id="cd00276">
    <property type="entry name" value="C2B_Synaptotagmin"/>
    <property type="match status" value="1"/>
</dbReference>
<organism evidence="3 4">
    <name type="scientific">Hydra vulgaris</name>
    <name type="common">Hydra</name>
    <name type="synonym">Hydra attenuata</name>
    <dbReference type="NCBI Taxonomy" id="6087"/>
    <lineage>
        <taxon>Eukaryota</taxon>
        <taxon>Metazoa</taxon>
        <taxon>Cnidaria</taxon>
        <taxon>Hydrozoa</taxon>
        <taxon>Hydroidolina</taxon>
        <taxon>Anthoathecata</taxon>
        <taxon>Aplanulata</taxon>
        <taxon>Hydridae</taxon>
        <taxon>Hydra</taxon>
    </lineage>
</organism>
<dbReference type="Proteomes" id="UP001652625">
    <property type="component" value="Chromosome 12"/>
</dbReference>
<dbReference type="PANTHER" id="PTHR10024">
    <property type="entry name" value="SYNAPTOTAGMIN"/>
    <property type="match status" value="1"/>
</dbReference>
<proteinExistence type="predicted"/>
<accession>A0ABM4D270</accession>
<feature type="domain" description="C2" evidence="2">
    <location>
        <begin position="250"/>
        <end position="388"/>
    </location>
</feature>
<dbReference type="InterPro" id="IPR000008">
    <property type="entry name" value="C2_dom"/>
</dbReference>
<dbReference type="PROSITE" id="PS50004">
    <property type="entry name" value="C2"/>
    <property type="match status" value="1"/>
</dbReference>
<sequence length="392" mass="45659">MTEQDISSFKKHLMVWTMLCTTAGLLFWIFKKIMSKREEYLKQEEAAKQKRHANLAIMEEQEKIKTNDEKPSNKSDMQNDTIQYTQYQEFLPDNLWKKFSLTSESRDVQKYDLSFESNPAQVEVLIYYQSFVKLFRIVILTVNNLEKFINNDSNKIRVKVIFRRSNETKYSESSQLYPIAETVPIKENFSVQMDTLDFYGCVLYITVWSIDVFYRELLLGAISIDLNSYNHNLKKNFYGDVLPVKKDTKVYGHLLVSLCHIPSTERLTCVVISGKNFTGDANSASILNKAINPYLDISLLNDGKLIKNHTTSVSKETRDPVFNEMIEFFVPQSQVTLSDILIMVFYKDDKNFNETIGKILIGSHAQEDGYKHWCKTLENPEQSFARWHAIKK</sequence>
<name>A0ABM4D270_HYDVU</name>
<keyword evidence="1" id="KW-0812">Transmembrane</keyword>
<feature type="transmembrane region" description="Helical" evidence="1">
    <location>
        <begin position="12"/>
        <end position="30"/>
    </location>
</feature>
<dbReference type="InterPro" id="IPR035892">
    <property type="entry name" value="C2_domain_sf"/>
</dbReference>
<dbReference type="Pfam" id="PF00168">
    <property type="entry name" value="C2"/>
    <property type="match status" value="2"/>
</dbReference>